<accession>A0A9D1KL14</accession>
<sequence>MSKHDYQYVPMSKAKPVWNELVEILHEVQNLVRQEFTFHFTPIGSYKRNMVTYDMKSNIGFDFDVNIEVNDKEEAFRPDEIRRIIRNAINRVAPHYGYGYCEDSTSVLTIKKVNNFQSRIIHSCDIAIVYECSDGRQQYIRFNKNSNNYTWEYRGKGFDGFSERWDWLIHNGHKDDLLEYYIKKKNDNNDPNKHSRSLLAESVKELCDKFGYYR</sequence>
<comment type="caution">
    <text evidence="1">The sequence shown here is derived from an EMBL/GenBank/DDBJ whole genome shotgun (WGS) entry which is preliminary data.</text>
</comment>
<proteinExistence type="predicted"/>
<gene>
    <name evidence="1" type="ORF">IAC39_01745</name>
</gene>
<evidence type="ECO:0000313" key="1">
    <source>
        <dbReference type="EMBL" id="HIT58433.1"/>
    </source>
</evidence>
<evidence type="ECO:0008006" key="3">
    <source>
        <dbReference type="Google" id="ProtNLM"/>
    </source>
</evidence>
<evidence type="ECO:0000313" key="2">
    <source>
        <dbReference type="Proteomes" id="UP000824136"/>
    </source>
</evidence>
<organism evidence="1 2">
    <name type="scientific">Candidatus Faeciplasma pullistercoris</name>
    <dbReference type="NCBI Taxonomy" id="2840800"/>
    <lineage>
        <taxon>Bacteria</taxon>
        <taxon>Bacillati</taxon>
        <taxon>Bacillota</taxon>
        <taxon>Clostridia</taxon>
        <taxon>Eubacteriales</taxon>
        <taxon>Oscillospiraceae</taxon>
        <taxon>Oscillospiraceae incertae sedis</taxon>
        <taxon>Candidatus Faeciplasma</taxon>
    </lineage>
</organism>
<name>A0A9D1KL14_9FIRM</name>
<dbReference type="EMBL" id="DVLL01000008">
    <property type="protein sequence ID" value="HIT58433.1"/>
    <property type="molecule type" value="Genomic_DNA"/>
</dbReference>
<dbReference type="AlphaFoldDB" id="A0A9D1KL14"/>
<dbReference type="Proteomes" id="UP000824136">
    <property type="component" value="Unassembled WGS sequence"/>
</dbReference>
<protein>
    <recommendedName>
        <fullName evidence="3">Nucleotidyltransferase</fullName>
    </recommendedName>
</protein>
<reference evidence="1" key="1">
    <citation type="submission" date="2020-10" db="EMBL/GenBank/DDBJ databases">
        <authorList>
            <person name="Gilroy R."/>
        </authorList>
    </citation>
    <scope>NUCLEOTIDE SEQUENCE</scope>
    <source>
        <strain evidence="1">CHK33-4379</strain>
    </source>
</reference>
<reference evidence="1" key="2">
    <citation type="journal article" date="2021" name="PeerJ">
        <title>Extensive microbial diversity within the chicken gut microbiome revealed by metagenomics and culture.</title>
        <authorList>
            <person name="Gilroy R."/>
            <person name="Ravi A."/>
            <person name="Getino M."/>
            <person name="Pursley I."/>
            <person name="Horton D.L."/>
            <person name="Alikhan N.F."/>
            <person name="Baker D."/>
            <person name="Gharbi K."/>
            <person name="Hall N."/>
            <person name="Watson M."/>
            <person name="Adriaenssens E.M."/>
            <person name="Foster-Nyarko E."/>
            <person name="Jarju S."/>
            <person name="Secka A."/>
            <person name="Antonio M."/>
            <person name="Oren A."/>
            <person name="Chaudhuri R.R."/>
            <person name="La Ragione R."/>
            <person name="Hildebrand F."/>
            <person name="Pallen M.J."/>
        </authorList>
    </citation>
    <scope>NUCLEOTIDE SEQUENCE</scope>
    <source>
        <strain evidence="1">CHK33-4379</strain>
    </source>
</reference>